<dbReference type="Gene3D" id="2.115.10.20">
    <property type="entry name" value="Glycosyl hydrolase domain, family 43"/>
    <property type="match status" value="1"/>
</dbReference>
<keyword evidence="9" id="KW-0119">Carbohydrate metabolism</keyword>
<evidence type="ECO:0000256" key="9">
    <source>
        <dbReference type="RuleBase" id="RU365015"/>
    </source>
</evidence>
<dbReference type="SUPFAM" id="SSF49899">
    <property type="entry name" value="Concanavalin A-like lectins/glucanases"/>
    <property type="match status" value="1"/>
</dbReference>
<feature type="domain" description="Glycosyl hydrolase family 32 C-terminal" evidence="11">
    <location>
        <begin position="362"/>
        <end position="494"/>
    </location>
</feature>
<keyword evidence="9" id="KW-0963">Cytoplasm</keyword>
<comment type="pathway">
    <text evidence="1 9">Glycan biosynthesis; sucrose metabolism.</text>
</comment>
<gene>
    <name evidence="12" type="ORF">L2772_04160</name>
    <name evidence="13" type="ORF">L2Z99_03620</name>
</gene>
<evidence type="ECO:0000313" key="13">
    <source>
        <dbReference type="EMBL" id="MCZ9678169.1"/>
    </source>
</evidence>
<evidence type="ECO:0000313" key="12">
    <source>
        <dbReference type="EMBL" id="MCZ3622066.1"/>
    </source>
</evidence>
<dbReference type="PANTHER" id="PTHR43101:SF1">
    <property type="entry name" value="BETA-FRUCTOSIDASE"/>
    <property type="match status" value="1"/>
</dbReference>
<comment type="catalytic activity">
    <reaction evidence="8">
        <text>Hydrolysis of terminal non-reducing beta-D-fructofuranoside residues in beta-D-fructofuranosides.</text>
        <dbReference type="EC" id="3.2.1.26"/>
    </reaction>
</comment>
<reference evidence="12 14" key="2">
    <citation type="submission" date="2022-01" db="EMBL/GenBank/DDBJ databases">
        <title>VMRC isolate genome collection.</title>
        <authorList>
            <person name="France M."/>
            <person name="Rutt L."/>
            <person name="Humphrys M."/>
            <person name="Ravel J."/>
        </authorList>
    </citation>
    <scope>NUCLEOTIDE SEQUENCE [LARGE SCALE GENOMIC DNA]</scope>
    <source>
        <strain evidence="12 14">C0172B4</strain>
    </source>
</reference>
<comment type="function">
    <text evidence="9">Enables the bacterium to metabolize sucrose as a sole carbon source.</text>
</comment>
<dbReference type="InterPro" id="IPR001362">
    <property type="entry name" value="Glyco_hydro_32"/>
</dbReference>
<dbReference type="RefSeq" id="WP_269254645.1">
    <property type="nucleotide sequence ID" value="NZ_JAKHEY010000003.1"/>
</dbReference>
<dbReference type="InterPro" id="IPR023296">
    <property type="entry name" value="Glyco_hydro_beta-prop_sf"/>
</dbReference>
<dbReference type="PANTHER" id="PTHR43101">
    <property type="entry name" value="BETA-FRUCTOSIDASE"/>
    <property type="match status" value="1"/>
</dbReference>
<comment type="similarity">
    <text evidence="2 8">Belongs to the glycosyl hydrolase 32 family.</text>
</comment>
<dbReference type="SMART" id="SM00640">
    <property type="entry name" value="Glyco_32"/>
    <property type="match status" value="1"/>
</dbReference>
<dbReference type="GO" id="GO:0004564">
    <property type="term" value="F:beta-fructofuranosidase activity"/>
    <property type="evidence" value="ECO:0007669"/>
    <property type="project" value="UniProtKB-EC"/>
</dbReference>
<dbReference type="Proteomes" id="UP001211420">
    <property type="component" value="Unassembled WGS sequence"/>
</dbReference>
<dbReference type="Gene3D" id="2.60.120.560">
    <property type="entry name" value="Exo-inulinase, domain 1"/>
    <property type="match status" value="1"/>
</dbReference>
<keyword evidence="6 8" id="KW-0326">Glycosidase</keyword>
<dbReference type="Pfam" id="PF00251">
    <property type="entry name" value="Glyco_hydro_32N"/>
    <property type="match status" value="1"/>
</dbReference>
<dbReference type="CDD" id="cd18623">
    <property type="entry name" value="GH32_ScrB-like"/>
    <property type="match status" value="1"/>
</dbReference>
<evidence type="ECO:0000256" key="5">
    <source>
        <dbReference type="ARBA" id="ARBA00022801"/>
    </source>
</evidence>
<dbReference type="EMBL" id="JAKHEY010000003">
    <property type="protein sequence ID" value="MCZ9678169.1"/>
    <property type="molecule type" value="Genomic_DNA"/>
</dbReference>
<evidence type="ECO:0000256" key="1">
    <source>
        <dbReference type="ARBA" id="ARBA00004914"/>
    </source>
</evidence>
<dbReference type="EMBL" id="JAKHPW010000003">
    <property type="protein sequence ID" value="MCZ3622066.1"/>
    <property type="molecule type" value="Genomic_DNA"/>
</dbReference>
<evidence type="ECO:0000256" key="2">
    <source>
        <dbReference type="ARBA" id="ARBA00009902"/>
    </source>
</evidence>
<evidence type="ECO:0000313" key="14">
    <source>
        <dbReference type="Proteomes" id="UP001211420"/>
    </source>
</evidence>
<dbReference type="InterPro" id="IPR006232">
    <property type="entry name" value="Suc6P_hydrolase"/>
</dbReference>
<evidence type="ECO:0000256" key="7">
    <source>
        <dbReference type="ARBA" id="ARBA00033367"/>
    </source>
</evidence>
<evidence type="ECO:0000256" key="3">
    <source>
        <dbReference type="ARBA" id="ARBA00012758"/>
    </source>
</evidence>
<evidence type="ECO:0000256" key="4">
    <source>
        <dbReference type="ARBA" id="ARBA00019623"/>
    </source>
</evidence>
<evidence type="ECO:0000256" key="8">
    <source>
        <dbReference type="RuleBase" id="RU362110"/>
    </source>
</evidence>
<dbReference type="InterPro" id="IPR051214">
    <property type="entry name" value="GH32_Enzymes"/>
</dbReference>
<proteinExistence type="inferred from homology"/>
<evidence type="ECO:0000259" key="11">
    <source>
        <dbReference type="Pfam" id="PF08244"/>
    </source>
</evidence>
<protein>
    <recommendedName>
        <fullName evidence="4 8">Sucrose-6-phosphate hydrolase</fullName>
        <ecNumber evidence="3 8">3.2.1.26</ecNumber>
    </recommendedName>
    <alternativeName>
        <fullName evidence="7 9">Invertase</fullName>
    </alternativeName>
</protein>
<keyword evidence="14" id="KW-1185">Reference proteome</keyword>
<reference evidence="13" key="1">
    <citation type="submission" date="2022-01" db="EMBL/GenBank/DDBJ databases">
        <title>STING isolate genome collection.</title>
        <authorList>
            <person name="France M."/>
            <person name="Rutt L."/>
            <person name="Humphrys M."/>
            <person name="Ravel J."/>
        </authorList>
    </citation>
    <scope>NUCLEOTIDE SEQUENCE</scope>
    <source>
        <strain evidence="13">C0081E5</strain>
    </source>
</reference>
<feature type="domain" description="Glycosyl hydrolase family 32 N-terminal" evidence="10">
    <location>
        <begin position="40"/>
        <end position="346"/>
    </location>
</feature>
<keyword evidence="5 8" id="KW-0378">Hydrolase</keyword>
<dbReference type="GO" id="GO:0005975">
    <property type="term" value="P:carbohydrate metabolic process"/>
    <property type="evidence" value="ECO:0007669"/>
    <property type="project" value="InterPro"/>
</dbReference>
<organism evidence="13 15">
    <name type="scientific">Lactobacillus mulieris</name>
    <dbReference type="NCBI Taxonomy" id="2508708"/>
    <lineage>
        <taxon>Bacteria</taxon>
        <taxon>Bacillati</taxon>
        <taxon>Bacillota</taxon>
        <taxon>Bacilli</taxon>
        <taxon>Lactobacillales</taxon>
        <taxon>Lactobacillaceae</taxon>
        <taxon>Lactobacillus</taxon>
    </lineage>
</organism>
<dbReference type="InterPro" id="IPR013148">
    <property type="entry name" value="Glyco_hydro_32_N"/>
</dbReference>
<dbReference type="GO" id="GO:0005737">
    <property type="term" value="C:cytoplasm"/>
    <property type="evidence" value="ECO:0007669"/>
    <property type="project" value="UniProtKB-SubCell"/>
</dbReference>
<dbReference type="NCBIfam" id="TIGR01322">
    <property type="entry name" value="scrB_fam"/>
    <property type="match status" value="1"/>
</dbReference>
<comment type="caution">
    <text evidence="13">The sequence shown here is derived from an EMBL/GenBank/DDBJ whole genome shotgun (WGS) entry which is preliminary data.</text>
</comment>
<dbReference type="InterPro" id="IPR013189">
    <property type="entry name" value="Glyco_hydro_32_C"/>
</dbReference>
<evidence type="ECO:0000259" key="10">
    <source>
        <dbReference type="Pfam" id="PF00251"/>
    </source>
</evidence>
<accession>A0AAW5WX72</accession>
<dbReference type="AlphaFoldDB" id="A0AAW5WX72"/>
<evidence type="ECO:0000256" key="6">
    <source>
        <dbReference type="ARBA" id="ARBA00023295"/>
    </source>
</evidence>
<dbReference type="Pfam" id="PF08244">
    <property type="entry name" value="Glyco_hydro_32C"/>
    <property type="match status" value="1"/>
</dbReference>
<comment type="subcellular location">
    <subcellularLocation>
        <location evidence="9">Cytoplasm</location>
    </subcellularLocation>
</comment>
<dbReference type="InterPro" id="IPR013320">
    <property type="entry name" value="ConA-like_dom_sf"/>
</dbReference>
<dbReference type="EC" id="3.2.1.26" evidence="3 8"/>
<sequence>MTNRRSNFVNMVKHLSDVPSACYSNEIKITQSSPFRQAFHIESESGSLGDPNGFSYFNGNYHLFHQWSPLAFSKNPHYTQHGWRHLISSDLVHWQNLGAGMESDSNLDLYGTYSGSALAVNDILFIFYTGNTWKNTESLDNWQRVPYQVGAYMDKKNHIIKNTAPFLTGPLKGYTSHFRDPKVFKKDNHYYAVLGIQRDNLTGTALLISSPDLHDWNIVGEIKTNYSKFGYMWECPDYFEIGNYGILNFCPQGLEHYPNIYQAGYLIGNKMNLKTGEFFNTKFYILDEGFDFYAPQTMKAPDGRRILSAWMGISEIKYPTEKYHYTGCLIFPREVNIKAGKIIQKPIHEITHLYKTSDYITKNISNEERIPIPNKNQRDITFTIGQSNSKALLLDIFADEKNKNHLRIIINQKKNYIVINRAHSSFPFAEEYGEERKNNFNLSKNLQIRIIQDISSAEIFINNGEHVFSLRYFAQDNQTNCFITSIGGESKVSIENHQLSL</sequence>
<dbReference type="Proteomes" id="UP001211566">
    <property type="component" value="Unassembled WGS sequence"/>
</dbReference>
<name>A0AAW5WX72_9LACO</name>
<dbReference type="SUPFAM" id="SSF75005">
    <property type="entry name" value="Arabinanase/levansucrase/invertase"/>
    <property type="match status" value="1"/>
</dbReference>
<evidence type="ECO:0000313" key="15">
    <source>
        <dbReference type="Proteomes" id="UP001211566"/>
    </source>
</evidence>